<organism evidence="1 2">
    <name type="scientific">Bauhinia variegata</name>
    <name type="common">Purple orchid tree</name>
    <name type="synonym">Phanera variegata</name>
    <dbReference type="NCBI Taxonomy" id="167791"/>
    <lineage>
        <taxon>Eukaryota</taxon>
        <taxon>Viridiplantae</taxon>
        <taxon>Streptophyta</taxon>
        <taxon>Embryophyta</taxon>
        <taxon>Tracheophyta</taxon>
        <taxon>Spermatophyta</taxon>
        <taxon>Magnoliopsida</taxon>
        <taxon>eudicotyledons</taxon>
        <taxon>Gunneridae</taxon>
        <taxon>Pentapetalae</taxon>
        <taxon>rosids</taxon>
        <taxon>fabids</taxon>
        <taxon>Fabales</taxon>
        <taxon>Fabaceae</taxon>
        <taxon>Cercidoideae</taxon>
        <taxon>Cercideae</taxon>
        <taxon>Bauhiniinae</taxon>
        <taxon>Bauhinia</taxon>
    </lineage>
</organism>
<accession>A0ACB9NBV3</accession>
<evidence type="ECO:0000313" key="2">
    <source>
        <dbReference type="Proteomes" id="UP000828941"/>
    </source>
</evidence>
<keyword evidence="2" id="KW-1185">Reference proteome</keyword>
<reference evidence="1 2" key="1">
    <citation type="journal article" date="2022" name="DNA Res.">
        <title>Chromosomal-level genome assembly of the orchid tree Bauhinia variegata (Leguminosae; Cercidoideae) supports the allotetraploid origin hypothesis of Bauhinia.</title>
        <authorList>
            <person name="Zhong Y."/>
            <person name="Chen Y."/>
            <person name="Zheng D."/>
            <person name="Pang J."/>
            <person name="Liu Y."/>
            <person name="Luo S."/>
            <person name="Meng S."/>
            <person name="Qian L."/>
            <person name="Wei D."/>
            <person name="Dai S."/>
            <person name="Zhou R."/>
        </authorList>
    </citation>
    <scope>NUCLEOTIDE SEQUENCE [LARGE SCALE GENOMIC DNA]</scope>
    <source>
        <strain evidence="1">BV-YZ2020</strain>
    </source>
</reference>
<evidence type="ECO:0000313" key="1">
    <source>
        <dbReference type="EMBL" id="KAI4333957.1"/>
    </source>
</evidence>
<dbReference type="EMBL" id="CM039432">
    <property type="protein sequence ID" value="KAI4333957.1"/>
    <property type="molecule type" value="Genomic_DNA"/>
</dbReference>
<dbReference type="Proteomes" id="UP000828941">
    <property type="component" value="Chromosome 7"/>
</dbReference>
<gene>
    <name evidence="1" type="ORF">L6164_018703</name>
</gene>
<name>A0ACB9NBV3_BAUVA</name>
<proteinExistence type="predicted"/>
<comment type="caution">
    <text evidence="1">The sequence shown here is derived from an EMBL/GenBank/DDBJ whole genome shotgun (WGS) entry which is preliminary data.</text>
</comment>
<sequence>MASVEEEAEIAPTIPRNPPSSYMILLRIISKKRTWICIFVMVYGLLLTSSWNFLKSLLSWYKLQAQFSTSRWPALYTSVLLGSLFGLLSMIAALAVVVPAVLVTWISIVVLLAFFGKPRRTLVVEGRKITREIFSFAIRILLKEGNFVAVVCAVWGYFALVRRNSEGD</sequence>
<protein>
    <submittedName>
        <fullName evidence="1">Uncharacterized protein</fullName>
    </submittedName>
</protein>